<dbReference type="PANTHER" id="PTHR23121:SF10">
    <property type="entry name" value="MAJOR FACILITATOR SUPERFAMILY DOMAIN-CONTAINING PROTEIN 4A"/>
    <property type="match status" value="1"/>
</dbReference>
<dbReference type="Pfam" id="PF07690">
    <property type="entry name" value="MFS_1"/>
    <property type="match status" value="1"/>
</dbReference>
<dbReference type="KEGG" id="goe:100900622"/>
<keyword evidence="6" id="KW-1185">Reference proteome</keyword>
<keyword evidence="3 5" id="KW-0472">Membrane</keyword>
<evidence type="ECO:0000313" key="7">
    <source>
        <dbReference type="RefSeq" id="XP_018493651.1"/>
    </source>
</evidence>
<organism evidence="6 7">
    <name type="scientific">Galendromus occidentalis</name>
    <name type="common">western predatory mite</name>
    <dbReference type="NCBI Taxonomy" id="34638"/>
    <lineage>
        <taxon>Eukaryota</taxon>
        <taxon>Metazoa</taxon>
        <taxon>Ecdysozoa</taxon>
        <taxon>Arthropoda</taxon>
        <taxon>Chelicerata</taxon>
        <taxon>Arachnida</taxon>
        <taxon>Acari</taxon>
        <taxon>Parasitiformes</taxon>
        <taxon>Mesostigmata</taxon>
        <taxon>Gamasina</taxon>
        <taxon>Phytoseioidea</taxon>
        <taxon>Phytoseiidae</taxon>
        <taxon>Typhlodrominae</taxon>
        <taxon>Galendromus</taxon>
    </lineage>
</organism>
<dbReference type="PANTHER" id="PTHR23121">
    <property type="entry name" value="SODIUM-DEPENDENT GLUCOSE TRANSPORTER 1"/>
    <property type="match status" value="1"/>
</dbReference>
<feature type="transmembrane region" description="Helical" evidence="5">
    <location>
        <begin position="81"/>
        <end position="99"/>
    </location>
</feature>
<dbReference type="RefSeq" id="XP_018493651.1">
    <property type="nucleotide sequence ID" value="XM_018638135.1"/>
</dbReference>
<name>A0AAJ7P8U9_9ACAR</name>
<feature type="transmembrane region" description="Helical" evidence="5">
    <location>
        <begin position="295"/>
        <end position="314"/>
    </location>
</feature>
<dbReference type="Gene3D" id="1.20.1250.20">
    <property type="entry name" value="MFS general substrate transporter like domains"/>
    <property type="match status" value="1"/>
</dbReference>
<dbReference type="GO" id="GO:0022857">
    <property type="term" value="F:transmembrane transporter activity"/>
    <property type="evidence" value="ECO:0007669"/>
    <property type="project" value="InterPro"/>
</dbReference>
<keyword evidence="2 5" id="KW-1133">Transmembrane helix</keyword>
<reference evidence="7" key="1">
    <citation type="submission" date="2025-08" db="UniProtKB">
        <authorList>
            <consortium name="RefSeq"/>
        </authorList>
    </citation>
    <scope>IDENTIFICATION</scope>
</reference>
<feature type="transmembrane region" description="Helical" evidence="5">
    <location>
        <begin position="226"/>
        <end position="245"/>
    </location>
</feature>
<feature type="transmembrane region" description="Helical" evidence="5">
    <location>
        <begin position="177"/>
        <end position="200"/>
    </location>
</feature>
<evidence type="ECO:0000256" key="5">
    <source>
        <dbReference type="SAM" id="Phobius"/>
    </source>
</evidence>
<keyword evidence="7" id="KW-0762">Sugar transport</keyword>
<evidence type="ECO:0000313" key="6">
    <source>
        <dbReference type="Proteomes" id="UP000694867"/>
    </source>
</evidence>
<sequence length="374" mass="40616">MGGGTPAKRRYVDYWHSLNQILNIFAAGLTFGVFGPALMDLAEIYSSKENDIALTNSMRALGTLAGSIIGGYFYKFMNDQICMFIVILLYALSTVLTPVFSSLWILHVLAFVGGFVVGVFEIGSQVRLVRAWLEQSAAALQAFHTAFGVGAMLAPFVAAPFLSSVEDGVRVKETQLWIPFGIFGVVFLLILLSMLGAYIVDPVGIHDSKKVEVKETGSSRKTFENLLVSLLFLYILFTVNTEITYSSLFSVFAVKSPDLQFSKSMGAYLAGVFWTTFTVGRLLSIFAAMLVDIPTLLYISHAMLLAASGLMVAFESSALCVWLGTALLGLGISSLYGAASGYCFQYFTVRHFHVSVILVSPVMVSRIHGARAAA</sequence>
<feature type="transmembrane region" description="Helical" evidence="5">
    <location>
        <begin position="136"/>
        <end position="157"/>
    </location>
</feature>
<accession>A0AAJ7P8U9</accession>
<feature type="transmembrane region" description="Helical" evidence="5">
    <location>
        <begin position="21"/>
        <end position="38"/>
    </location>
</feature>
<dbReference type="Proteomes" id="UP000694867">
    <property type="component" value="Unplaced"/>
</dbReference>
<keyword evidence="7" id="KW-0813">Transport</keyword>
<dbReference type="InterPro" id="IPR011701">
    <property type="entry name" value="MFS"/>
</dbReference>
<dbReference type="AlphaFoldDB" id="A0AAJ7P8U9"/>
<feature type="transmembrane region" description="Helical" evidence="5">
    <location>
        <begin position="105"/>
        <end position="124"/>
    </location>
</feature>
<feature type="transmembrane region" description="Helical" evidence="5">
    <location>
        <begin position="58"/>
        <end position="74"/>
    </location>
</feature>
<evidence type="ECO:0000256" key="4">
    <source>
        <dbReference type="ARBA" id="ARBA00040840"/>
    </source>
</evidence>
<keyword evidence="1 5" id="KW-0812">Transmembrane</keyword>
<evidence type="ECO:0000256" key="1">
    <source>
        <dbReference type="ARBA" id="ARBA00022692"/>
    </source>
</evidence>
<dbReference type="GeneID" id="100900622"/>
<feature type="transmembrane region" description="Helical" evidence="5">
    <location>
        <begin position="320"/>
        <end position="344"/>
    </location>
</feature>
<dbReference type="SUPFAM" id="SSF103473">
    <property type="entry name" value="MFS general substrate transporter"/>
    <property type="match status" value="1"/>
</dbReference>
<evidence type="ECO:0000256" key="3">
    <source>
        <dbReference type="ARBA" id="ARBA00023136"/>
    </source>
</evidence>
<proteinExistence type="predicted"/>
<feature type="transmembrane region" description="Helical" evidence="5">
    <location>
        <begin position="265"/>
        <end position="283"/>
    </location>
</feature>
<gene>
    <name evidence="7" type="primary">LOC100900622</name>
</gene>
<evidence type="ECO:0000256" key="2">
    <source>
        <dbReference type="ARBA" id="ARBA00022989"/>
    </source>
</evidence>
<dbReference type="InterPro" id="IPR036259">
    <property type="entry name" value="MFS_trans_sf"/>
</dbReference>
<protein>
    <recommendedName>
        <fullName evidence="4">Major facilitator superfamily domain-containing protein 4A</fullName>
    </recommendedName>
</protein>